<dbReference type="GeneID" id="34233626"/>
<organism evidence="2 3">
    <name type="scientific">Acidovorax soli</name>
    <dbReference type="NCBI Taxonomy" id="592050"/>
    <lineage>
        <taxon>Bacteria</taxon>
        <taxon>Pseudomonadati</taxon>
        <taxon>Pseudomonadota</taxon>
        <taxon>Betaproteobacteria</taxon>
        <taxon>Burkholderiales</taxon>
        <taxon>Comamonadaceae</taxon>
        <taxon>Acidovorax</taxon>
    </lineage>
</organism>
<dbReference type="PANTHER" id="PTHR42160">
    <property type="entry name" value="URACIL-DNA GLYCOSYLASE SUPERFAMILY PROTEIN"/>
    <property type="match status" value="1"/>
</dbReference>
<dbReference type="STRING" id="592050.SAMN05421875_103260"/>
<dbReference type="RefSeq" id="WP_092697206.1">
    <property type="nucleotide sequence ID" value="NZ_CAXIQL010000046.1"/>
</dbReference>
<dbReference type="Pfam" id="PF03167">
    <property type="entry name" value="UDG"/>
    <property type="match status" value="1"/>
</dbReference>
<reference evidence="3" key="1">
    <citation type="submission" date="2016-10" db="EMBL/GenBank/DDBJ databases">
        <authorList>
            <person name="Varghese N."/>
            <person name="Submissions S."/>
        </authorList>
    </citation>
    <scope>NUCLEOTIDE SEQUENCE [LARGE SCALE GENOMIC DNA]</scope>
    <source>
        <strain evidence="3">DSM 25157</strain>
    </source>
</reference>
<dbReference type="Gene3D" id="3.40.470.10">
    <property type="entry name" value="Uracil-DNA glycosylase-like domain"/>
    <property type="match status" value="1"/>
</dbReference>
<dbReference type="AlphaFoldDB" id="A0A1H3X9B8"/>
<dbReference type="Proteomes" id="UP000199002">
    <property type="component" value="Unassembled WGS sequence"/>
</dbReference>
<dbReference type="InterPro" id="IPR036895">
    <property type="entry name" value="Uracil-DNA_glycosylase-like_sf"/>
</dbReference>
<protein>
    <submittedName>
        <fullName evidence="2">Uracil-DNA glycosylase</fullName>
    </submittedName>
</protein>
<evidence type="ECO:0000313" key="2">
    <source>
        <dbReference type="EMBL" id="SDZ95873.1"/>
    </source>
</evidence>
<dbReference type="InterPro" id="IPR005122">
    <property type="entry name" value="Uracil-DNA_glycosylase-like"/>
</dbReference>
<sequence length="206" mass="22671">MHPKDQEPLDALLARVRACHLCAGHLPLGPRPVLQAHADARILIAGQAPGRKVHASGVPFDDASGERLRLWMGISRETFYDPRQVAILPMGFCYPGRGTSGDLPPRPECAPAWRQPLLDRLPQVRLTLAIGLYALAWHLPARKGQPLAEAVQGTCARPDAPVLALPHPSPRNNGWLKRHPWFEIALQPLVRARVAAVLATQDEKRL</sequence>
<dbReference type="EMBL" id="FNQJ01000003">
    <property type="protein sequence ID" value="SDZ95873.1"/>
    <property type="molecule type" value="Genomic_DNA"/>
</dbReference>
<dbReference type="SMART" id="SM00987">
    <property type="entry name" value="UreE_C"/>
    <property type="match status" value="1"/>
</dbReference>
<gene>
    <name evidence="2" type="ORF">SAMN05421875_103260</name>
</gene>
<evidence type="ECO:0000313" key="3">
    <source>
        <dbReference type="Proteomes" id="UP000199002"/>
    </source>
</evidence>
<keyword evidence="3" id="KW-1185">Reference proteome</keyword>
<dbReference type="SMART" id="SM00986">
    <property type="entry name" value="UDG"/>
    <property type="match status" value="1"/>
</dbReference>
<feature type="domain" description="Uracil-DNA glycosylase-like" evidence="1">
    <location>
        <begin position="33"/>
        <end position="191"/>
    </location>
</feature>
<proteinExistence type="predicted"/>
<name>A0A1H3X9B8_9BURK</name>
<evidence type="ECO:0000259" key="1">
    <source>
        <dbReference type="SMART" id="SM00986"/>
    </source>
</evidence>
<dbReference type="PANTHER" id="PTHR42160:SF1">
    <property type="entry name" value="URACIL-DNA GLYCOSYLASE SUPERFAMILY PROTEIN"/>
    <property type="match status" value="1"/>
</dbReference>
<dbReference type="SUPFAM" id="SSF52141">
    <property type="entry name" value="Uracil-DNA glycosylase-like"/>
    <property type="match status" value="1"/>
</dbReference>
<dbReference type="InterPro" id="IPR047124">
    <property type="entry name" value="HI_0220.2"/>
</dbReference>
<dbReference type="CDD" id="cd10033">
    <property type="entry name" value="UDG_like"/>
    <property type="match status" value="1"/>
</dbReference>
<accession>A0A1H3X9B8</accession>